<dbReference type="PANTHER" id="PTHR35174:SF3">
    <property type="entry name" value="BLL7171 PROTEIN"/>
    <property type="match status" value="1"/>
</dbReference>
<gene>
    <name evidence="3" type="ORF">CLV30_104114</name>
</gene>
<accession>A0A2P8E730</accession>
<sequence length="237" mass="24858">MTQYLIAFDDGDMNHIPEKDLPEVGTAASAACREAREAGVWVFGGGLAHHDVVSVVAPDGTVTDGPYPRTKEHLGGLAVVEVPSHDAALEWAAKIAAACRCAQQVFEVGPRPRDGGAGPPSEQTEYLIAFGDGDMSHIPDEDWSDVAEAARAMVREADEAGVWVFSAGLAHHDVVSVVAPDGTVTDGPYPESKEHLGGFVVVDVPSHDAALEWAAKIAAACRCAQQVFEVVPDPNAG</sequence>
<dbReference type="AlphaFoldDB" id="A0A2P8E730"/>
<dbReference type="InterPro" id="IPR011008">
    <property type="entry name" value="Dimeric_a/b-barrel"/>
</dbReference>
<comment type="caution">
    <text evidence="3">The sequence shown here is derived from an EMBL/GenBank/DDBJ whole genome shotgun (WGS) entry which is preliminary data.</text>
</comment>
<evidence type="ECO:0000313" key="3">
    <source>
        <dbReference type="EMBL" id="PSL05248.1"/>
    </source>
</evidence>
<dbReference type="Gene3D" id="3.30.70.1060">
    <property type="entry name" value="Dimeric alpha+beta barrel"/>
    <property type="match status" value="2"/>
</dbReference>
<dbReference type="Pfam" id="PF03795">
    <property type="entry name" value="YCII"/>
    <property type="match status" value="2"/>
</dbReference>
<evidence type="ECO:0000256" key="1">
    <source>
        <dbReference type="ARBA" id="ARBA00007689"/>
    </source>
</evidence>
<evidence type="ECO:0000313" key="4">
    <source>
        <dbReference type="Proteomes" id="UP000243528"/>
    </source>
</evidence>
<dbReference type="PANTHER" id="PTHR35174">
    <property type="entry name" value="BLL7171 PROTEIN-RELATED"/>
    <property type="match status" value="1"/>
</dbReference>
<dbReference type="InterPro" id="IPR005545">
    <property type="entry name" value="YCII"/>
</dbReference>
<keyword evidence="4" id="KW-1185">Reference proteome</keyword>
<dbReference type="SUPFAM" id="SSF54909">
    <property type="entry name" value="Dimeric alpha+beta barrel"/>
    <property type="match status" value="2"/>
</dbReference>
<organism evidence="3 4">
    <name type="scientific">Haloactinopolyspora alba</name>
    <dbReference type="NCBI Taxonomy" id="648780"/>
    <lineage>
        <taxon>Bacteria</taxon>
        <taxon>Bacillati</taxon>
        <taxon>Actinomycetota</taxon>
        <taxon>Actinomycetes</taxon>
        <taxon>Jiangellales</taxon>
        <taxon>Jiangellaceae</taxon>
        <taxon>Haloactinopolyspora</taxon>
    </lineage>
</organism>
<dbReference type="EMBL" id="PYGE01000004">
    <property type="protein sequence ID" value="PSL05248.1"/>
    <property type="molecule type" value="Genomic_DNA"/>
</dbReference>
<feature type="domain" description="YCII-related" evidence="2">
    <location>
        <begin position="38"/>
        <end position="96"/>
    </location>
</feature>
<protein>
    <recommendedName>
        <fullName evidence="2">YCII-related domain-containing protein</fullName>
    </recommendedName>
</protein>
<comment type="similarity">
    <text evidence="1">Belongs to the YciI family.</text>
</comment>
<feature type="domain" description="YCII-related" evidence="2">
    <location>
        <begin position="147"/>
        <end position="220"/>
    </location>
</feature>
<dbReference type="Proteomes" id="UP000243528">
    <property type="component" value="Unassembled WGS sequence"/>
</dbReference>
<proteinExistence type="inferred from homology"/>
<name>A0A2P8E730_9ACTN</name>
<evidence type="ECO:0000259" key="2">
    <source>
        <dbReference type="Pfam" id="PF03795"/>
    </source>
</evidence>
<reference evidence="3 4" key="1">
    <citation type="submission" date="2018-03" db="EMBL/GenBank/DDBJ databases">
        <title>Genomic Encyclopedia of Archaeal and Bacterial Type Strains, Phase II (KMG-II): from individual species to whole genera.</title>
        <authorList>
            <person name="Goeker M."/>
        </authorList>
    </citation>
    <scope>NUCLEOTIDE SEQUENCE [LARGE SCALE GENOMIC DNA]</scope>
    <source>
        <strain evidence="3 4">DSM 45211</strain>
    </source>
</reference>